<evidence type="ECO:0000256" key="1">
    <source>
        <dbReference type="ARBA" id="ARBA00006484"/>
    </source>
</evidence>
<dbReference type="PRINTS" id="PR00080">
    <property type="entry name" value="SDRFAMILY"/>
</dbReference>
<keyword evidence="4" id="KW-1185">Reference proteome</keyword>
<dbReference type="EMBL" id="JABFCX010000003">
    <property type="protein sequence ID" value="NNU17607.1"/>
    <property type="molecule type" value="Genomic_DNA"/>
</dbReference>
<dbReference type="RefSeq" id="WP_173201194.1">
    <property type="nucleotide sequence ID" value="NZ_JABFCX010000003.1"/>
</dbReference>
<dbReference type="Pfam" id="PF00106">
    <property type="entry name" value="adh_short"/>
    <property type="match status" value="1"/>
</dbReference>
<dbReference type="InterPro" id="IPR011294">
    <property type="entry name" value="3-OHbutyrate_DH"/>
</dbReference>
<dbReference type="GO" id="GO:0032787">
    <property type="term" value="P:monocarboxylic acid metabolic process"/>
    <property type="evidence" value="ECO:0007669"/>
    <property type="project" value="UniProtKB-ARBA"/>
</dbReference>
<comment type="caution">
    <text evidence="3">The sequence shown here is derived from an EMBL/GenBank/DDBJ whole genome shotgun (WGS) entry which is preliminary data.</text>
</comment>
<sequence>MFDDLKGRKAVITGSTSGIGLAFAEALAKMGVDITLNGFGDKDEIEENRARIAGEYGVDVRYDGADMTKPEEIRSLISSAEAAHGRIDILVNNAGIQKVGPIDEYDDATWDRIIAICLNSNYHTIKAALPGMKSRGFGRIVNVASAHGLVASPFKSAYVAAKHGVVGLTKTVALEAGEDGVTCNAICPGFVKTPLLEAQMADNAKARGMTEEEVKAKLLSDAHATKEFVTYENLTALLCYLCSNAGSGSTGYPYAVDAGWTAH</sequence>
<dbReference type="Proteomes" id="UP000536835">
    <property type="component" value="Unassembled WGS sequence"/>
</dbReference>
<dbReference type="InterPro" id="IPR050259">
    <property type="entry name" value="SDR"/>
</dbReference>
<dbReference type="Gene3D" id="3.40.50.720">
    <property type="entry name" value="NAD(P)-binding Rossmann-like Domain"/>
    <property type="match status" value="1"/>
</dbReference>
<dbReference type="EC" id="1.1.1.30" evidence="3"/>
<evidence type="ECO:0000313" key="4">
    <source>
        <dbReference type="Proteomes" id="UP000536835"/>
    </source>
</evidence>
<protein>
    <submittedName>
        <fullName evidence="3">3-hydroxybutyrate dehydrogenase</fullName>
        <ecNumber evidence="3">1.1.1.30</ecNumber>
    </submittedName>
</protein>
<dbReference type="InterPro" id="IPR020904">
    <property type="entry name" value="Sc_DH/Rdtase_CS"/>
</dbReference>
<proteinExistence type="inferred from homology"/>
<organism evidence="3 4">
    <name type="scientific">Parvularcula mediterranea</name>
    <dbReference type="NCBI Taxonomy" id="2732508"/>
    <lineage>
        <taxon>Bacteria</taxon>
        <taxon>Pseudomonadati</taxon>
        <taxon>Pseudomonadota</taxon>
        <taxon>Alphaproteobacteria</taxon>
        <taxon>Parvularculales</taxon>
        <taxon>Parvularculaceae</taxon>
        <taxon>Parvularcula</taxon>
    </lineage>
</organism>
<dbReference type="AlphaFoldDB" id="A0A7Y3RQN6"/>
<dbReference type="SUPFAM" id="SSF51735">
    <property type="entry name" value="NAD(P)-binding Rossmann-fold domains"/>
    <property type="match status" value="1"/>
</dbReference>
<dbReference type="FunFam" id="3.40.50.720:FF:000084">
    <property type="entry name" value="Short-chain dehydrogenase reductase"/>
    <property type="match status" value="1"/>
</dbReference>
<comment type="similarity">
    <text evidence="1 2">Belongs to the short-chain dehydrogenases/reductases (SDR) family.</text>
</comment>
<dbReference type="InterPro" id="IPR002347">
    <property type="entry name" value="SDR_fam"/>
</dbReference>
<dbReference type="PRINTS" id="PR00081">
    <property type="entry name" value="GDHRDH"/>
</dbReference>
<dbReference type="NCBIfam" id="NF009093">
    <property type="entry name" value="PRK12429.1"/>
    <property type="match status" value="1"/>
</dbReference>
<keyword evidence="3" id="KW-0560">Oxidoreductase</keyword>
<reference evidence="3 4" key="1">
    <citation type="submission" date="2020-05" db="EMBL/GenBank/DDBJ databases">
        <title>Parvularcula mediterraneae sp. nov., isolated from polypropylene straw from shallow seawater of the seashore of Laganas in Zakynthos island, Greece.</title>
        <authorList>
            <person name="Szabo I."/>
            <person name="Al-Omari J."/>
            <person name="Rado J."/>
            <person name="Szerdahelyi G.S."/>
        </authorList>
    </citation>
    <scope>NUCLEOTIDE SEQUENCE [LARGE SCALE GENOMIC DNA]</scope>
    <source>
        <strain evidence="3 4">ZS-1/3</strain>
    </source>
</reference>
<dbReference type="NCBIfam" id="TIGR01963">
    <property type="entry name" value="PHB_DH"/>
    <property type="match status" value="1"/>
</dbReference>
<evidence type="ECO:0000313" key="3">
    <source>
        <dbReference type="EMBL" id="NNU17607.1"/>
    </source>
</evidence>
<dbReference type="GO" id="GO:0003858">
    <property type="term" value="F:3-hydroxybutyrate dehydrogenase activity"/>
    <property type="evidence" value="ECO:0007669"/>
    <property type="project" value="UniProtKB-EC"/>
</dbReference>
<dbReference type="PROSITE" id="PS00061">
    <property type="entry name" value="ADH_SHORT"/>
    <property type="match status" value="1"/>
</dbReference>
<accession>A0A7Y3RQN6</accession>
<dbReference type="InterPro" id="IPR036291">
    <property type="entry name" value="NAD(P)-bd_dom_sf"/>
</dbReference>
<name>A0A7Y3RQN6_9PROT</name>
<dbReference type="PANTHER" id="PTHR42879">
    <property type="entry name" value="3-OXOACYL-(ACYL-CARRIER-PROTEIN) REDUCTASE"/>
    <property type="match status" value="1"/>
</dbReference>
<evidence type="ECO:0000256" key="2">
    <source>
        <dbReference type="RuleBase" id="RU000363"/>
    </source>
</evidence>
<gene>
    <name evidence="3" type="ORF">HK107_14845</name>
</gene>
<dbReference type="PANTHER" id="PTHR42879:SF2">
    <property type="entry name" value="3-OXOACYL-[ACYL-CARRIER-PROTEIN] REDUCTASE FABG"/>
    <property type="match status" value="1"/>
</dbReference>